<dbReference type="GO" id="GO:0016757">
    <property type="term" value="F:glycosyltransferase activity"/>
    <property type="evidence" value="ECO:0007669"/>
    <property type="project" value="InterPro"/>
</dbReference>
<gene>
    <name evidence="3" type="ORF">H9977_12060</name>
</gene>
<feature type="domain" description="Glycosyltransferase subfamily 4-like N-terminal" evidence="2">
    <location>
        <begin position="54"/>
        <end position="155"/>
    </location>
</feature>
<reference evidence="3" key="2">
    <citation type="submission" date="2021-04" db="EMBL/GenBank/DDBJ databases">
        <authorList>
            <person name="Gilroy R."/>
        </authorList>
    </citation>
    <scope>NUCLEOTIDE SEQUENCE</scope>
    <source>
        <strain evidence="3">ChiGjej6B6-14162</strain>
    </source>
</reference>
<sequence length="346" mass="39015">MENKRVLMLATSHKTRGGVTAVVNAYTKCDFWKAHQVDWLETHIDKSKGMKLWYAARAFARYLMIVSRYDIIHIHTSELPSVRRKLPFLRVAKAKGKKVVVHLHIGNQLEENRGNAAYVELFREADAIIVLSRSIQEKLETLFGIKDKVYVIYNPCPILSRPASYSDVQKEIIFAGTLNANKDYTTLIRAFAKVASRFPDWRLTIAGNGEMEKARGVAREEGVDKVVRFPGWVRGDEKDRLFRNASLFCLTSHAEGFPMAVLDAWAYGLPVISTPVGGLPDVLRTGENVLFFEPGDVEGLAERLEQALADPDLRHRLSGESLKLAGGLFSLDYINGQIEELYKSLY</sequence>
<reference evidence="3" key="1">
    <citation type="journal article" date="2021" name="PeerJ">
        <title>Extensive microbial diversity within the chicken gut microbiome revealed by metagenomics and culture.</title>
        <authorList>
            <person name="Gilroy R."/>
            <person name="Ravi A."/>
            <person name="Getino M."/>
            <person name="Pursley I."/>
            <person name="Horton D.L."/>
            <person name="Alikhan N.F."/>
            <person name="Baker D."/>
            <person name="Gharbi K."/>
            <person name="Hall N."/>
            <person name="Watson M."/>
            <person name="Adriaenssens E.M."/>
            <person name="Foster-Nyarko E."/>
            <person name="Jarju S."/>
            <person name="Secka A."/>
            <person name="Antonio M."/>
            <person name="Oren A."/>
            <person name="Chaudhuri R.R."/>
            <person name="La Ragione R."/>
            <person name="Hildebrand F."/>
            <person name="Pallen M.J."/>
        </authorList>
    </citation>
    <scope>NUCLEOTIDE SEQUENCE</scope>
    <source>
        <strain evidence="3">ChiGjej6B6-14162</strain>
    </source>
</reference>
<dbReference type="AlphaFoldDB" id="A0A9D2BH03"/>
<dbReference type="EMBL" id="DXEL01000082">
    <property type="protein sequence ID" value="HIX75748.1"/>
    <property type="molecule type" value="Genomic_DNA"/>
</dbReference>
<name>A0A9D2BH03_9BACT</name>
<proteinExistence type="predicted"/>
<comment type="caution">
    <text evidence="3">The sequence shown here is derived from an EMBL/GenBank/DDBJ whole genome shotgun (WGS) entry which is preliminary data.</text>
</comment>
<dbReference type="Gene3D" id="3.40.50.2000">
    <property type="entry name" value="Glycogen Phosphorylase B"/>
    <property type="match status" value="2"/>
</dbReference>
<evidence type="ECO:0000313" key="3">
    <source>
        <dbReference type="EMBL" id="HIX75748.1"/>
    </source>
</evidence>
<accession>A0A9D2BH03</accession>
<dbReference type="InterPro" id="IPR001296">
    <property type="entry name" value="Glyco_trans_1"/>
</dbReference>
<dbReference type="SUPFAM" id="SSF53756">
    <property type="entry name" value="UDP-Glycosyltransferase/glycogen phosphorylase"/>
    <property type="match status" value="1"/>
</dbReference>
<dbReference type="Pfam" id="PF13439">
    <property type="entry name" value="Glyco_transf_4"/>
    <property type="match status" value="1"/>
</dbReference>
<dbReference type="Pfam" id="PF00534">
    <property type="entry name" value="Glycos_transf_1"/>
    <property type="match status" value="1"/>
</dbReference>
<organism evidence="3 4">
    <name type="scientific">Candidatus Parabacteroides intestinipullorum</name>
    <dbReference type="NCBI Taxonomy" id="2838723"/>
    <lineage>
        <taxon>Bacteria</taxon>
        <taxon>Pseudomonadati</taxon>
        <taxon>Bacteroidota</taxon>
        <taxon>Bacteroidia</taxon>
        <taxon>Bacteroidales</taxon>
        <taxon>Tannerellaceae</taxon>
        <taxon>Parabacteroides</taxon>
    </lineage>
</organism>
<evidence type="ECO:0000313" key="4">
    <source>
        <dbReference type="Proteomes" id="UP000886740"/>
    </source>
</evidence>
<evidence type="ECO:0000259" key="2">
    <source>
        <dbReference type="Pfam" id="PF13439"/>
    </source>
</evidence>
<dbReference type="Proteomes" id="UP000886740">
    <property type="component" value="Unassembled WGS sequence"/>
</dbReference>
<dbReference type="InterPro" id="IPR028098">
    <property type="entry name" value="Glyco_trans_4-like_N"/>
</dbReference>
<protein>
    <submittedName>
        <fullName evidence="3">Glycosyltransferase family 4 protein</fullName>
    </submittedName>
</protein>
<feature type="domain" description="Glycosyl transferase family 1" evidence="1">
    <location>
        <begin position="169"/>
        <end position="318"/>
    </location>
</feature>
<dbReference type="PANTHER" id="PTHR12526">
    <property type="entry name" value="GLYCOSYLTRANSFERASE"/>
    <property type="match status" value="1"/>
</dbReference>
<evidence type="ECO:0000259" key="1">
    <source>
        <dbReference type="Pfam" id="PF00534"/>
    </source>
</evidence>
<dbReference type="CDD" id="cd03801">
    <property type="entry name" value="GT4_PimA-like"/>
    <property type="match status" value="1"/>
</dbReference>